<keyword evidence="2" id="KW-1185">Reference proteome</keyword>
<organism evidence="1 2">
    <name type="scientific">Geomonas limicola</name>
    <dbReference type="NCBI Taxonomy" id="2740186"/>
    <lineage>
        <taxon>Bacteria</taxon>
        <taxon>Pseudomonadati</taxon>
        <taxon>Thermodesulfobacteriota</taxon>
        <taxon>Desulfuromonadia</taxon>
        <taxon>Geobacterales</taxon>
        <taxon>Geobacteraceae</taxon>
        <taxon>Geomonas</taxon>
    </lineage>
</organism>
<dbReference type="Proteomes" id="UP000587586">
    <property type="component" value="Unassembled WGS sequence"/>
</dbReference>
<proteinExistence type="predicted"/>
<gene>
    <name evidence="1" type="ORF">GMLC_18090</name>
</gene>
<name>A0A6V8N7A7_9BACT</name>
<dbReference type="Gene3D" id="3.30.460.10">
    <property type="entry name" value="Beta Polymerase, domain 2"/>
    <property type="match status" value="1"/>
</dbReference>
<reference evidence="2" key="1">
    <citation type="submission" date="2020-06" db="EMBL/GenBank/DDBJ databases">
        <title>Draft genomic sequecing of Geomonas sp. Red745.</title>
        <authorList>
            <person name="Itoh H."/>
            <person name="Xu Z.X."/>
            <person name="Ushijima N."/>
            <person name="Masuda Y."/>
            <person name="Shiratori Y."/>
            <person name="Senoo K."/>
        </authorList>
    </citation>
    <scope>NUCLEOTIDE SEQUENCE [LARGE SCALE GENOMIC DNA]</scope>
    <source>
        <strain evidence="2">Red745</strain>
    </source>
</reference>
<evidence type="ECO:0000313" key="2">
    <source>
        <dbReference type="Proteomes" id="UP000587586"/>
    </source>
</evidence>
<sequence length="50" mass="5730">MGEVPLTLRQRALLEQDFDESVLPFKVDVVDWASTQHSFQEITKKSAKPL</sequence>
<comment type="caution">
    <text evidence="1">The sequence shown here is derived from an EMBL/GenBank/DDBJ whole genome shotgun (WGS) entry which is preliminary data.</text>
</comment>
<dbReference type="EMBL" id="BLXZ01000003">
    <property type="protein sequence ID" value="GFO68230.1"/>
    <property type="molecule type" value="Genomic_DNA"/>
</dbReference>
<dbReference type="AlphaFoldDB" id="A0A6V8N7A7"/>
<dbReference type="InterPro" id="IPR043519">
    <property type="entry name" value="NT_sf"/>
</dbReference>
<accession>A0A6V8N7A7</accession>
<evidence type="ECO:0000313" key="1">
    <source>
        <dbReference type="EMBL" id="GFO68230.1"/>
    </source>
</evidence>
<dbReference type="RefSeq" id="WP_183360744.1">
    <property type="nucleotide sequence ID" value="NZ_BLXZ01000003.1"/>
</dbReference>
<protein>
    <submittedName>
        <fullName evidence="1">Uncharacterized protein</fullName>
    </submittedName>
</protein>